<evidence type="ECO:0000313" key="6">
    <source>
        <dbReference type="Proteomes" id="UP001161325"/>
    </source>
</evidence>
<evidence type="ECO:0000256" key="1">
    <source>
        <dbReference type="ARBA" id="ARBA00005189"/>
    </source>
</evidence>
<reference evidence="5" key="1">
    <citation type="submission" date="2022-08" db="EMBL/GenBank/DDBJ databases">
        <title>Draft genome sequencing of Roseisolibacter agri AW1220.</title>
        <authorList>
            <person name="Tobiishi Y."/>
            <person name="Tonouchi A."/>
        </authorList>
    </citation>
    <scope>NUCLEOTIDE SEQUENCE</scope>
    <source>
        <strain evidence="5">AW1220</strain>
    </source>
</reference>
<dbReference type="PANTHER" id="PTHR10434">
    <property type="entry name" value="1-ACYL-SN-GLYCEROL-3-PHOSPHATE ACYLTRANSFERASE"/>
    <property type="match status" value="1"/>
</dbReference>
<dbReference type="Pfam" id="PF01553">
    <property type="entry name" value="Acyltransferase"/>
    <property type="match status" value="1"/>
</dbReference>
<evidence type="ECO:0000256" key="3">
    <source>
        <dbReference type="ARBA" id="ARBA00023315"/>
    </source>
</evidence>
<keyword evidence="6" id="KW-1185">Reference proteome</keyword>
<dbReference type="SMART" id="SM00563">
    <property type="entry name" value="PlsC"/>
    <property type="match status" value="1"/>
</dbReference>
<feature type="domain" description="Phospholipid/glycerol acyltransferase" evidence="4">
    <location>
        <begin position="21"/>
        <end position="138"/>
    </location>
</feature>
<dbReference type="GO" id="GO:0003841">
    <property type="term" value="F:1-acylglycerol-3-phosphate O-acyltransferase activity"/>
    <property type="evidence" value="ECO:0007669"/>
    <property type="project" value="TreeGrafter"/>
</dbReference>
<dbReference type="PANTHER" id="PTHR10434:SF9">
    <property type="entry name" value="PHOSPHOLIPID_GLYCEROL ACYLTRANSFERASE DOMAIN-CONTAINING PROTEIN"/>
    <property type="match status" value="1"/>
</dbReference>
<evidence type="ECO:0000259" key="4">
    <source>
        <dbReference type="SMART" id="SM00563"/>
    </source>
</evidence>
<gene>
    <name evidence="5" type="ORF">rosag_01780</name>
</gene>
<proteinExistence type="predicted"/>
<accession>A0AA37V040</accession>
<sequence length="176" mass="19266">MGLRAMGWRVESAPPDLAKMVVVVAPHTSNWDFPVGVLAMFALDLDPRWLGKHTLFRGPFGALLRRIGGVPVRRHGGGASGRDDTVAQVVETFRRSERFLLALAPEGTRRRVQRWKSGYYVIAESAGVPVVPAWIDWSRRVVGFGAPMRAEGGADAMSARLAASFHAGMARRPDAY</sequence>
<dbReference type="Proteomes" id="UP001161325">
    <property type="component" value="Unassembled WGS sequence"/>
</dbReference>
<protein>
    <recommendedName>
        <fullName evidence="4">Phospholipid/glycerol acyltransferase domain-containing protein</fullName>
    </recommendedName>
</protein>
<name>A0AA37V040_9BACT</name>
<comment type="caution">
    <text evidence="5">The sequence shown here is derived from an EMBL/GenBank/DDBJ whole genome shotgun (WGS) entry which is preliminary data.</text>
</comment>
<evidence type="ECO:0000313" key="5">
    <source>
        <dbReference type="EMBL" id="GLC23665.1"/>
    </source>
</evidence>
<organism evidence="5 6">
    <name type="scientific">Roseisolibacter agri</name>
    <dbReference type="NCBI Taxonomy" id="2014610"/>
    <lineage>
        <taxon>Bacteria</taxon>
        <taxon>Pseudomonadati</taxon>
        <taxon>Gemmatimonadota</taxon>
        <taxon>Gemmatimonadia</taxon>
        <taxon>Gemmatimonadales</taxon>
        <taxon>Gemmatimonadaceae</taxon>
        <taxon>Roseisolibacter</taxon>
    </lineage>
</organism>
<evidence type="ECO:0000256" key="2">
    <source>
        <dbReference type="ARBA" id="ARBA00022679"/>
    </source>
</evidence>
<dbReference type="RefSeq" id="WP_284348105.1">
    <property type="nucleotide sequence ID" value="NZ_BRXS01000001.1"/>
</dbReference>
<dbReference type="GO" id="GO:0006654">
    <property type="term" value="P:phosphatidic acid biosynthetic process"/>
    <property type="evidence" value="ECO:0007669"/>
    <property type="project" value="TreeGrafter"/>
</dbReference>
<dbReference type="InterPro" id="IPR002123">
    <property type="entry name" value="Plipid/glycerol_acylTrfase"/>
</dbReference>
<keyword evidence="3" id="KW-0012">Acyltransferase</keyword>
<dbReference type="AlphaFoldDB" id="A0AA37V040"/>
<dbReference type="SUPFAM" id="SSF69593">
    <property type="entry name" value="Glycerol-3-phosphate (1)-acyltransferase"/>
    <property type="match status" value="1"/>
</dbReference>
<keyword evidence="2" id="KW-0808">Transferase</keyword>
<comment type="pathway">
    <text evidence="1">Lipid metabolism.</text>
</comment>
<dbReference type="EMBL" id="BRXS01000001">
    <property type="protein sequence ID" value="GLC23665.1"/>
    <property type="molecule type" value="Genomic_DNA"/>
</dbReference>